<organism evidence="2 3">
    <name type="scientific">Anaerobaca lacustris</name>
    <dbReference type="NCBI Taxonomy" id="3044600"/>
    <lineage>
        <taxon>Bacteria</taxon>
        <taxon>Pseudomonadati</taxon>
        <taxon>Planctomycetota</taxon>
        <taxon>Phycisphaerae</taxon>
        <taxon>Sedimentisphaerales</taxon>
        <taxon>Anaerobacaceae</taxon>
        <taxon>Anaerobaca</taxon>
    </lineage>
</organism>
<gene>
    <name evidence="2" type="ORF">QJ522_10440</name>
</gene>
<comment type="caution">
    <text evidence="2">The sequence shown here is derived from an EMBL/GenBank/DDBJ whole genome shotgun (WGS) entry which is preliminary data.</text>
</comment>
<evidence type="ECO:0000313" key="3">
    <source>
        <dbReference type="Proteomes" id="UP001431776"/>
    </source>
</evidence>
<name>A0AAW6TV56_9BACT</name>
<protein>
    <submittedName>
        <fullName evidence="2">DUF2061 domain-containing protein</fullName>
    </submittedName>
</protein>
<keyword evidence="1" id="KW-0812">Transmembrane</keyword>
<feature type="transmembrane region" description="Helical" evidence="1">
    <location>
        <begin position="18"/>
        <end position="39"/>
    </location>
</feature>
<keyword evidence="3" id="KW-1185">Reference proteome</keyword>
<reference evidence="2" key="1">
    <citation type="submission" date="2023-05" db="EMBL/GenBank/DDBJ databases">
        <title>Anaerotaeda fermentans gen. nov., sp. nov., a novel anaerobic planctomycete of the new family within the order Sedimentisphaerales isolated from Taman Peninsula, Russia.</title>
        <authorList>
            <person name="Khomyakova M.A."/>
            <person name="Merkel A.Y."/>
            <person name="Slobodkin A.I."/>
        </authorList>
    </citation>
    <scope>NUCLEOTIDE SEQUENCE</scope>
    <source>
        <strain evidence="2">M17dextr</strain>
    </source>
</reference>
<keyword evidence="1" id="KW-0472">Membrane</keyword>
<dbReference type="RefSeq" id="WP_349244866.1">
    <property type="nucleotide sequence ID" value="NZ_JASCXX010000010.1"/>
</dbReference>
<evidence type="ECO:0000313" key="2">
    <source>
        <dbReference type="EMBL" id="MDI6449460.1"/>
    </source>
</evidence>
<accession>A0AAW6TV56</accession>
<proteinExistence type="predicted"/>
<dbReference type="AlphaFoldDB" id="A0AAW6TV56"/>
<dbReference type="Proteomes" id="UP001431776">
    <property type="component" value="Unassembled WGS sequence"/>
</dbReference>
<sequence length="140" mass="15921">MEEVPVKELRRRSLVKSILWRVIGIVWTWVGAYVILLFIPPSRQSAAIIATLIVVYHHSTRMIMYYAYERVWASVAWGRGTTACPMSTREKILWSLGTAVTLALLFFLLLEVHPKIKARQTTHTEASSVSERSAETAFGE</sequence>
<evidence type="ECO:0000256" key="1">
    <source>
        <dbReference type="SAM" id="Phobius"/>
    </source>
</evidence>
<dbReference type="EMBL" id="JASCXX010000010">
    <property type="protein sequence ID" value="MDI6449460.1"/>
    <property type="molecule type" value="Genomic_DNA"/>
</dbReference>
<keyword evidence="1" id="KW-1133">Transmembrane helix</keyword>
<feature type="transmembrane region" description="Helical" evidence="1">
    <location>
        <begin position="92"/>
        <end position="110"/>
    </location>
</feature>